<evidence type="ECO:0000256" key="3">
    <source>
        <dbReference type="ARBA" id="ARBA00012970"/>
    </source>
</evidence>
<dbReference type="InterPro" id="IPR006151">
    <property type="entry name" value="Shikm_DH/Glu-tRNA_Rdtase"/>
</dbReference>
<dbReference type="InterPro" id="IPR036343">
    <property type="entry name" value="GluRdtase_N_sf"/>
</dbReference>
<feature type="domain" description="Glutamyl-tRNA reductase N-terminal" evidence="16">
    <location>
        <begin position="6"/>
        <end position="156"/>
    </location>
</feature>
<dbReference type="InterPro" id="IPR018214">
    <property type="entry name" value="GluRdtase_CS"/>
</dbReference>
<organism evidence="17 18">
    <name type="scientific">Corynebacterium accolens</name>
    <dbReference type="NCBI Taxonomy" id="38284"/>
    <lineage>
        <taxon>Bacteria</taxon>
        <taxon>Bacillati</taxon>
        <taxon>Actinomycetota</taxon>
        <taxon>Actinomycetes</taxon>
        <taxon>Mycobacteriales</taxon>
        <taxon>Corynebacteriaceae</taxon>
        <taxon>Corynebacterium</taxon>
    </lineage>
</organism>
<gene>
    <name evidence="8" type="primary">hemA</name>
    <name evidence="17" type="ORF">COM45_00315</name>
</gene>
<keyword evidence="5 8" id="KW-0560">Oxidoreductase</keyword>
<evidence type="ECO:0000259" key="14">
    <source>
        <dbReference type="Pfam" id="PF00745"/>
    </source>
</evidence>
<dbReference type="Pfam" id="PF01488">
    <property type="entry name" value="Shikimate_DH"/>
    <property type="match status" value="1"/>
</dbReference>
<dbReference type="UniPathway" id="UPA00251">
    <property type="reaction ID" value="UER00316"/>
</dbReference>
<dbReference type="InterPro" id="IPR036453">
    <property type="entry name" value="GluRdtase_dimer_dom_sf"/>
</dbReference>
<keyword evidence="6 8" id="KW-0627">Porphyrin biosynthesis</keyword>
<comment type="similarity">
    <text evidence="2 8 13">Belongs to the glutamyl-tRNA reductase family.</text>
</comment>
<feature type="binding site" evidence="8 11">
    <location>
        <begin position="191"/>
        <end position="196"/>
    </location>
    <ligand>
        <name>NADP(+)</name>
        <dbReference type="ChEBI" id="CHEBI:58349"/>
    </ligand>
</feature>
<keyword evidence="4 8" id="KW-0521">NADP</keyword>
<dbReference type="NCBIfam" id="NF000744">
    <property type="entry name" value="PRK00045.1-3"/>
    <property type="match status" value="1"/>
</dbReference>
<reference evidence="17 18" key="1">
    <citation type="submission" date="2017-09" db="EMBL/GenBank/DDBJ databases">
        <title>Draft Genome Sequence of Corynebacterium accolens AH4003.</title>
        <authorList>
            <person name="Chen Y."/>
            <person name="Oosthuysen W.F."/>
            <person name="Kelley S."/>
            <person name="Horswill A."/>
        </authorList>
    </citation>
    <scope>NUCLEOTIDE SEQUENCE [LARGE SCALE GENOMIC DNA]</scope>
    <source>
        <strain evidence="17 18">AH4003</strain>
    </source>
</reference>
<comment type="miscellaneous">
    <text evidence="8">During catalysis, the active site Cys acts as a nucleophile attacking the alpha-carbonyl group of tRNA-bound glutamate with the formation of a thioester intermediate between enzyme and glutamate, and the concomitant release of tRNA(Glu). The thioester intermediate is finally reduced by direct hydride transfer from NADPH, to form the product GSA.</text>
</comment>
<dbReference type="EMBL" id="NWBP01000001">
    <property type="protein sequence ID" value="PCC83907.1"/>
    <property type="molecule type" value="Genomic_DNA"/>
</dbReference>
<protein>
    <recommendedName>
        <fullName evidence="3 8">Glutamyl-tRNA reductase</fullName>
        <shortName evidence="8">GluTR</shortName>
        <ecNumber evidence="3 8">1.2.1.70</ecNumber>
    </recommendedName>
</protein>
<dbReference type="PROSITE" id="PS00747">
    <property type="entry name" value="GLUTR"/>
    <property type="match status" value="1"/>
</dbReference>
<dbReference type="InterPro" id="IPR015896">
    <property type="entry name" value="4pyrrol_synth_GluRdtase_dimer"/>
</dbReference>
<dbReference type="InterPro" id="IPR000343">
    <property type="entry name" value="4pyrrol_synth_GluRdtase"/>
</dbReference>
<comment type="domain">
    <text evidence="8">Possesses an unusual extended V-shaped dimeric structure with each monomer consisting of three distinct domains arranged along a curved 'spinal' alpha-helix. The N-terminal catalytic domain specifically recognizes the glutamate moiety of the substrate. The second domain is the NADPH-binding domain, and the third C-terminal domain is responsible for dimerization.</text>
</comment>
<feature type="binding site" evidence="8 10">
    <location>
        <position position="109"/>
    </location>
    <ligand>
        <name>substrate</name>
    </ligand>
</feature>
<evidence type="ECO:0000256" key="7">
    <source>
        <dbReference type="ARBA" id="ARBA00047464"/>
    </source>
</evidence>
<dbReference type="PANTHER" id="PTHR43013:SF1">
    <property type="entry name" value="GLUTAMYL-TRNA REDUCTASE"/>
    <property type="match status" value="1"/>
</dbReference>
<dbReference type="GO" id="GO:0050661">
    <property type="term" value="F:NADP binding"/>
    <property type="evidence" value="ECO:0007669"/>
    <property type="project" value="InterPro"/>
</dbReference>
<dbReference type="InterPro" id="IPR036291">
    <property type="entry name" value="NAD(P)-bd_dom_sf"/>
</dbReference>
<evidence type="ECO:0000259" key="16">
    <source>
        <dbReference type="Pfam" id="PF05201"/>
    </source>
</evidence>
<feature type="domain" description="Tetrapyrrole biosynthesis glutamyl-tRNA reductase dimerisation" evidence="14">
    <location>
        <begin position="327"/>
        <end position="426"/>
    </location>
</feature>
<evidence type="ECO:0000256" key="8">
    <source>
        <dbReference type="HAMAP-Rule" id="MF_00087"/>
    </source>
</evidence>
<evidence type="ECO:0000313" key="18">
    <source>
        <dbReference type="Proteomes" id="UP000218690"/>
    </source>
</evidence>
<evidence type="ECO:0000256" key="4">
    <source>
        <dbReference type="ARBA" id="ARBA00022857"/>
    </source>
</evidence>
<dbReference type="Gene3D" id="3.40.50.720">
    <property type="entry name" value="NAD(P)-binding Rossmann-like Domain"/>
    <property type="match status" value="1"/>
</dbReference>
<dbReference type="SUPFAM" id="SSF51735">
    <property type="entry name" value="NAD(P)-binding Rossmann-fold domains"/>
    <property type="match status" value="1"/>
</dbReference>
<sequence>MSVLVVGMSHQSAPVALLEKLSMDDAVQNTACGELVSAQSLSEVMIISTCNRMEVYTVTNSFHTGVQDVVHVLAEVSGVPEEDLRRYLYVRYADAAAEHLMTVTSGLDSMVMGEQQIIGQVRAAYQSASDQGTVGARLHALAQSALHTGKRVHTETNIDEAGSSMVSFAFDQALQRMGQENLQGQRVLILGAGAMASLAATHAGRLGAQLVIANRTRERAERLASHAHEAGVRAEVIDFGERAQALGQVDMAISATGAQNFTITESDVAKHGAQGKALMLVDLSLPRDIDDAAADIDNVDLVNIERLSRSLNAADTDIAAGTSPHAQARRIVNEELESYASAQRVRDVVPAVSALRRRAADLVECEVARLNQKHPELDEKQMDDVSRALKRVVDKLLHEPTVRAKQLAANSGSVSHERALQELFGLQLEGSGVSVDVEDLPALSEVKKSQEQSTN</sequence>
<name>A0A2A4AN54_9CORY</name>
<evidence type="ECO:0000256" key="13">
    <source>
        <dbReference type="RuleBase" id="RU000584"/>
    </source>
</evidence>
<feature type="site" description="Important for activity" evidence="8 12">
    <location>
        <position position="99"/>
    </location>
</feature>
<evidence type="ECO:0000256" key="9">
    <source>
        <dbReference type="PIRSR" id="PIRSR000445-1"/>
    </source>
</evidence>
<dbReference type="CDD" id="cd05213">
    <property type="entry name" value="NAD_bind_Glutamyl_tRNA_reduct"/>
    <property type="match status" value="1"/>
</dbReference>
<feature type="binding site" evidence="8 10">
    <location>
        <begin position="114"/>
        <end position="116"/>
    </location>
    <ligand>
        <name>substrate</name>
    </ligand>
</feature>
<evidence type="ECO:0000256" key="11">
    <source>
        <dbReference type="PIRSR" id="PIRSR000445-3"/>
    </source>
</evidence>
<feature type="domain" description="Quinate/shikimate 5-dehydrogenase/glutamyl-tRNA reductase" evidence="15">
    <location>
        <begin position="179"/>
        <end position="308"/>
    </location>
</feature>
<evidence type="ECO:0000256" key="10">
    <source>
        <dbReference type="PIRSR" id="PIRSR000445-2"/>
    </source>
</evidence>
<evidence type="ECO:0000256" key="6">
    <source>
        <dbReference type="ARBA" id="ARBA00023244"/>
    </source>
</evidence>
<comment type="function">
    <text evidence="8">Catalyzes the NADPH-dependent reduction of glutamyl-tRNA(Glu) to glutamate 1-semialdehyde (GSA).</text>
</comment>
<dbReference type="HAMAP" id="MF_00087">
    <property type="entry name" value="Glu_tRNA_reductase"/>
    <property type="match status" value="1"/>
</dbReference>
<dbReference type="Gene3D" id="3.30.460.30">
    <property type="entry name" value="Glutamyl-tRNA reductase, N-terminal domain"/>
    <property type="match status" value="1"/>
</dbReference>
<evidence type="ECO:0000256" key="2">
    <source>
        <dbReference type="ARBA" id="ARBA00005916"/>
    </source>
</evidence>
<feature type="active site" description="Nucleophile" evidence="8 9">
    <location>
        <position position="50"/>
    </location>
</feature>
<evidence type="ECO:0000256" key="1">
    <source>
        <dbReference type="ARBA" id="ARBA00005059"/>
    </source>
</evidence>
<proteinExistence type="inferred from homology"/>
<dbReference type="NCBIfam" id="TIGR01035">
    <property type="entry name" value="hemA"/>
    <property type="match status" value="1"/>
</dbReference>
<dbReference type="SUPFAM" id="SSF69742">
    <property type="entry name" value="Glutamyl tRNA-reductase catalytic, N-terminal domain"/>
    <property type="match status" value="1"/>
</dbReference>
<dbReference type="SUPFAM" id="SSF69075">
    <property type="entry name" value="Glutamyl tRNA-reductase dimerization domain"/>
    <property type="match status" value="1"/>
</dbReference>
<dbReference type="AlphaFoldDB" id="A0A2A4AN54"/>
<dbReference type="Pfam" id="PF05201">
    <property type="entry name" value="GlutR_N"/>
    <property type="match status" value="1"/>
</dbReference>
<evidence type="ECO:0000313" key="17">
    <source>
        <dbReference type="EMBL" id="PCC83907.1"/>
    </source>
</evidence>
<evidence type="ECO:0000256" key="12">
    <source>
        <dbReference type="PIRSR" id="PIRSR000445-4"/>
    </source>
</evidence>
<dbReference type="InterPro" id="IPR015895">
    <property type="entry name" value="4pyrrol_synth_GluRdtase_N"/>
</dbReference>
<feature type="binding site" evidence="8 10">
    <location>
        <begin position="49"/>
        <end position="52"/>
    </location>
    <ligand>
        <name>substrate</name>
    </ligand>
</feature>
<evidence type="ECO:0000259" key="15">
    <source>
        <dbReference type="Pfam" id="PF01488"/>
    </source>
</evidence>
<dbReference type="GO" id="GO:0008883">
    <property type="term" value="F:glutamyl-tRNA reductase activity"/>
    <property type="evidence" value="ECO:0007669"/>
    <property type="project" value="UniProtKB-UniRule"/>
</dbReference>
<dbReference type="PANTHER" id="PTHR43013">
    <property type="entry name" value="GLUTAMYL-TRNA REDUCTASE"/>
    <property type="match status" value="1"/>
</dbReference>
<accession>A0A2A4AN54</accession>
<dbReference type="Pfam" id="PF00745">
    <property type="entry name" value="GlutR_dimer"/>
    <property type="match status" value="1"/>
</dbReference>
<feature type="binding site" evidence="8 10">
    <location>
        <position position="120"/>
    </location>
    <ligand>
        <name>substrate</name>
    </ligand>
</feature>
<evidence type="ECO:0000256" key="5">
    <source>
        <dbReference type="ARBA" id="ARBA00023002"/>
    </source>
</evidence>
<comment type="pathway">
    <text evidence="1 8 13">Porphyrin-containing compound metabolism; protoporphyrin-IX biosynthesis; 5-aminolevulinate from L-glutamyl-tRNA(Glu): step 1/2.</text>
</comment>
<comment type="catalytic activity">
    <reaction evidence="7 8 13">
        <text>(S)-4-amino-5-oxopentanoate + tRNA(Glu) + NADP(+) = L-glutamyl-tRNA(Glu) + NADPH + H(+)</text>
        <dbReference type="Rhea" id="RHEA:12344"/>
        <dbReference type="Rhea" id="RHEA-COMP:9663"/>
        <dbReference type="Rhea" id="RHEA-COMP:9680"/>
        <dbReference type="ChEBI" id="CHEBI:15378"/>
        <dbReference type="ChEBI" id="CHEBI:57501"/>
        <dbReference type="ChEBI" id="CHEBI:57783"/>
        <dbReference type="ChEBI" id="CHEBI:58349"/>
        <dbReference type="ChEBI" id="CHEBI:78442"/>
        <dbReference type="ChEBI" id="CHEBI:78520"/>
        <dbReference type="EC" id="1.2.1.70"/>
    </reaction>
</comment>
<dbReference type="FunFam" id="3.30.460.30:FF:000001">
    <property type="entry name" value="Glutamyl-tRNA reductase"/>
    <property type="match status" value="1"/>
</dbReference>
<dbReference type="GO" id="GO:0019353">
    <property type="term" value="P:protoporphyrinogen IX biosynthetic process from glutamate"/>
    <property type="evidence" value="ECO:0007669"/>
    <property type="project" value="TreeGrafter"/>
</dbReference>
<comment type="subunit">
    <text evidence="8">Homodimer.</text>
</comment>
<dbReference type="PIRSF" id="PIRSF000445">
    <property type="entry name" value="4pyrrol_synth_GluRdtase"/>
    <property type="match status" value="1"/>
</dbReference>
<dbReference type="Proteomes" id="UP000218690">
    <property type="component" value="Unassembled WGS sequence"/>
</dbReference>
<dbReference type="EC" id="1.2.1.70" evidence="3 8"/>
<comment type="caution">
    <text evidence="17">The sequence shown here is derived from an EMBL/GenBank/DDBJ whole genome shotgun (WGS) entry which is preliminary data.</text>
</comment>